<dbReference type="HOGENOM" id="CLU_002902_0_0_1"/>
<dbReference type="PROSITE" id="PS51192">
    <property type="entry name" value="HELICASE_ATP_BIND_1"/>
    <property type="match status" value="1"/>
</dbReference>
<protein>
    <submittedName>
        <fullName evidence="7">Helicase SKI2W</fullName>
    </submittedName>
</protein>
<dbReference type="FunFam" id="3.40.50.300:FF:000190">
    <property type="entry name" value="ATP-dependent RNA helicase"/>
    <property type="match status" value="1"/>
</dbReference>
<feature type="domain" description="Helicase ATP-binding" evidence="5">
    <location>
        <begin position="50"/>
        <end position="206"/>
    </location>
</feature>
<evidence type="ECO:0000259" key="6">
    <source>
        <dbReference type="PROSITE" id="PS51194"/>
    </source>
</evidence>
<reference evidence="7 8" key="1">
    <citation type="journal article" date="2013" name="BMC Genomics">
        <title>Comparative genomics of parasitic silkworm microsporidia reveal an association between genome expansion and host adaptation.</title>
        <authorList>
            <person name="Pan G."/>
            <person name="Xu J."/>
            <person name="Li T."/>
            <person name="Xia Q."/>
            <person name="Liu S.L."/>
            <person name="Zhang G."/>
            <person name="Li S."/>
            <person name="Li C."/>
            <person name="Liu H."/>
            <person name="Yang L."/>
            <person name="Liu T."/>
            <person name="Zhang X."/>
            <person name="Wu Z."/>
            <person name="Fan W."/>
            <person name="Dang X."/>
            <person name="Xiang H."/>
            <person name="Tao M."/>
            <person name="Li Y."/>
            <person name="Hu J."/>
            <person name="Li Z."/>
            <person name="Lin L."/>
            <person name="Luo J."/>
            <person name="Geng L."/>
            <person name="Wang L."/>
            <person name="Long M."/>
            <person name="Wan Y."/>
            <person name="He N."/>
            <person name="Zhang Z."/>
            <person name="Lu C."/>
            <person name="Keeling P.J."/>
            <person name="Wang J."/>
            <person name="Xiang Z."/>
            <person name="Zhou Z."/>
        </authorList>
    </citation>
    <scope>NUCLEOTIDE SEQUENCE [LARGE SCALE GENOMIC DNA]</scope>
    <source>
        <strain evidence="8">CQ1 / CVCC 102059</strain>
    </source>
</reference>
<dbReference type="Pfam" id="PF08148">
    <property type="entry name" value="DSHCT"/>
    <property type="match status" value="1"/>
</dbReference>
<evidence type="ECO:0000313" key="8">
    <source>
        <dbReference type="Proteomes" id="UP000016927"/>
    </source>
</evidence>
<gene>
    <name evidence="7" type="primary">SKIV2</name>
    <name evidence="7" type="ORF">NBO_80g0013</name>
</gene>
<dbReference type="InterPro" id="IPR012961">
    <property type="entry name" value="Ski2/MTR4_C"/>
</dbReference>
<dbReference type="Pfam" id="PF00270">
    <property type="entry name" value="DEAD"/>
    <property type="match status" value="1"/>
</dbReference>
<dbReference type="OrthoDB" id="64767at2759"/>
<dbReference type="InterPro" id="IPR011545">
    <property type="entry name" value="DEAD/DEAH_box_helicase_dom"/>
</dbReference>
<proteinExistence type="predicted"/>
<dbReference type="GO" id="GO:0055087">
    <property type="term" value="C:Ski complex"/>
    <property type="evidence" value="ECO:0007669"/>
    <property type="project" value="TreeGrafter"/>
</dbReference>
<evidence type="ECO:0000256" key="3">
    <source>
        <dbReference type="ARBA" id="ARBA00022806"/>
    </source>
</evidence>
<dbReference type="InterPro" id="IPR014001">
    <property type="entry name" value="Helicase_ATP-bd"/>
</dbReference>
<dbReference type="SMART" id="SM00490">
    <property type="entry name" value="HELICc"/>
    <property type="match status" value="1"/>
</dbReference>
<dbReference type="PANTHER" id="PTHR12131:SF1">
    <property type="entry name" value="ATP-DEPENDENT RNA HELICASE SUPV3L1, MITOCHONDRIAL-RELATED"/>
    <property type="match status" value="1"/>
</dbReference>
<dbReference type="Proteomes" id="UP000016927">
    <property type="component" value="Unassembled WGS sequence"/>
</dbReference>
<dbReference type="VEuPathDB" id="MicrosporidiaDB:NBO_80g0013"/>
<dbReference type="CDD" id="cd18795">
    <property type="entry name" value="SF2_C_Ski2"/>
    <property type="match status" value="1"/>
</dbReference>
<dbReference type="STRING" id="578461.R0MGV6"/>
<dbReference type="Gene3D" id="1.10.3380.30">
    <property type="match status" value="1"/>
</dbReference>
<dbReference type="InterPro" id="IPR050699">
    <property type="entry name" value="RNA-DNA_Helicase"/>
</dbReference>
<evidence type="ECO:0000259" key="5">
    <source>
        <dbReference type="PROSITE" id="PS51192"/>
    </source>
</evidence>
<dbReference type="EMBL" id="KB908988">
    <property type="protein sequence ID" value="EOB13350.1"/>
    <property type="molecule type" value="Genomic_DNA"/>
</dbReference>
<keyword evidence="2" id="KW-0378">Hydrolase</keyword>
<dbReference type="GO" id="GO:0004386">
    <property type="term" value="F:helicase activity"/>
    <property type="evidence" value="ECO:0007669"/>
    <property type="project" value="UniProtKB-KW"/>
</dbReference>
<evidence type="ECO:0000313" key="7">
    <source>
        <dbReference type="EMBL" id="EOB13350.1"/>
    </source>
</evidence>
<dbReference type="GO" id="GO:0016787">
    <property type="term" value="F:hydrolase activity"/>
    <property type="evidence" value="ECO:0007669"/>
    <property type="project" value="UniProtKB-KW"/>
</dbReference>
<dbReference type="InterPro" id="IPR001650">
    <property type="entry name" value="Helicase_C-like"/>
</dbReference>
<dbReference type="PANTHER" id="PTHR12131">
    <property type="entry name" value="ATP-DEPENDENT RNA AND DNA HELICASE"/>
    <property type="match status" value="1"/>
</dbReference>
<keyword evidence="3 7" id="KW-0347">Helicase</keyword>
<feature type="domain" description="Helicase C-terminal" evidence="6">
    <location>
        <begin position="270"/>
        <end position="468"/>
    </location>
</feature>
<dbReference type="OMA" id="DHVNIIM"/>
<dbReference type="Gene3D" id="3.40.50.300">
    <property type="entry name" value="P-loop containing nucleotide triphosphate hydrolases"/>
    <property type="match status" value="2"/>
</dbReference>
<evidence type="ECO:0000256" key="1">
    <source>
        <dbReference type="ARBA" id="ARBA00022741"/>
    </source>
</evidence>
<dbReference type="PROSITE" id="PS51194">
    <property type="entry name" value="HELICASE_CTER"/>
    <property type="match status" value="1"/>
</dbReference>
<evidence type="ECO:0000256" key="2">
    <source>
        <dbReference type="ARBA" id="ARBA00022801"/>
    </source>
</evidence>
<sequence length="878" mass="101378">MENEKNIQKKERPHSVVVNKDWMPNDYNTYVDESILDINFTPDIFQRQAFYFLSRHESIFVSAHTSSGKTLVAEYAISLAEKSSSRTIYTSPIKALSNQKFYDFKHKYEDVGIITGDVQVNSTAKCLIMTTEILRNLIYKNNDLLHNTKYIIFDEVHYINDQDRGVVWEECIIMIPKHITLILLSATIPNLKEFSDWVGRTRKRCVYIISTDKRPVPLEHLIYLDREVYTIREPKKNLVSLKTTNQKTNSNFKHNILPYSKRSLPVGRFKILDLANFVVRKRLTPTIFFCFSKRKCDTLLDSLNTLELTTIQEKKQINEFLSKAIGQLPQSDRSLPQIVRMKNSVIHGIAVHHGALLPFVKECVEILFSLNLVKLLIATETFAMGVNMPAKSVAFLSISKIDGDVFRNLTTGEYTQMSGRAGRRGMDKVGTVLIADEKNPSINVIQKMIEGTPLKLNSQFKLSFSLILTALRSNIKVEDIMRKSYKEHSKQKNEDKDLIRLIALEDGSKRVECFDIYQYINILEELCFVNTTMLRKHKPIKPGDIVMLKNNSLCEITEVFDDKLKVKKISEDGVKINEDGDLNLEQINISDSKCLNLPHTIVKNSYCSETSIFNIFCIMKDGVPYFEYNVKDLDDYLQTKRLKPLYQSLIACKCLTCPDLVSHYKVALKHKKLEDEAQNIRLKYSINNLGAIDEYNNRIRFLEKNNFYDSFITLKGRVAAEIRTVNEVLATEMIFDNEFKDFSVAAIMALFSSMINEDEFEDFSYCDELVKGVKRMQYHADKLTKDIEDFFIPPFKPLNFTLIQAVYDWCNGALLQKIVNDYKVSEGTFVRLILRLDECCREMILASVLIEDNELEKKFAEGSNLLKREIVFLPSLYL</sequence>
<dbReference type="SMART" id="SM01142">
    <property type="entry name" value="DSHCT"/>
    <property type="match status" value="1"/>
</dbReference>
<dbReference type="SMART" id="SM00487">
    <property type="entry name" value="DEXDc"/>
    <property type="match status" value="1"/>
</dbReference>
<dbReference type="GO" id="GO:0070478">
    <property type="term" value="P:nuclear-transcribed mRNA catabolic process, 3'-5' exonucleolytic nonsense-mediated decay"/>
    <property type="evidence" value="ECO:0007669"/>
    <property type="project" value="TreeGrafter"/>
</dbReference>
<dbReference type="SUPFAM" id="SSF52540">
    <property type="entry name" value="P-loop containing nucleoside triphosphate hydrolases"/>
    <property type="match status" value="1"/>
</dbReference>
<dbReference type="GO" id="GO:0005524">
    <property type="term" value="F:ATP binding"/>
    <property type="evidence" value="ECO:0007669"/>
    <property type="project" value="UniProtKB-KW"/>
</dbReference>
<evidence type="ECO:0000256" key="4">
    <source>
        <dbReference type="ARBA" id="ARBA00022840"/>
    </source>
</evidence>
<name>R0MGV6_NOSB1</name>
<organism evidence="7 8">
    <name type="scientific">Nosema bombycis (strain CQ1 / CVCC 102059)</name>
    <name type="common">Microsporidian parasite</name>
    <name type="synonym">Pebrine of silkworm</name>
    <dbReference type="NCBI Taxonomy" id="578461"/>
    <lineage>
        <taxon>Eukaryota</taxon>
        <taxon>Fungi</taxon>
        <taxon>Fungi incertae sedis</taxon>
        <taxon>Microsporidia</taxon>
        <taxon>Nosematidae</taxon>
        <taxon>Nosema</taxon>
    </lineage>
</organism>
<keyword evidence="8" id="KW-1185">Reference proteome</keyword>
<accession>R0MGV6</accession>
<dbReference type="GO" id="GO:0003676">
    <property type="term" value="F:nucleic acid binding"/>
    <property type="evidence" value="ECO:0007669"/>
    <property type="project" value="InterPro"/>
</dbReference>
<keyword evidence="1" id="KW-0547">Nucleotide-binding</keyword>
<dbReference type="InterPro" id="IPR027417">
    <property type="entry name" value="P-loop_NTPase"/>
</dbReference>
<keyword evidence="4" id="KW-0067">ATP-binding</keyword>
<dbReference type="AlphaFoldDB" id="R0MGV6"/>